<dbReference type="SUPFAM" id="SSF53955">
    <property type="entry name" value="Lysozyme-like"/>
    <property type="match status" value="1"/>
</dbReference>
<evidence type="ECO:0000256" key="2">
    <source>
        <dbReference type="ARBA" id="ARBA00007739"/>
    </source>
</evidence>
<sequence length="678" mass="76172">MSQRKKRHIPRSYYVLFALLVLVGFLFATVSLPRDLRAKLENMRYVSKVYDRHGRLIGDLFAHRKIWVTFDQISPYLKQAVIATEDTRFYRHFGLDPIGIGRAVIQTLLPGGMKQGGSTITQQLAKVSLLTYDRTITRKLQDMFYALLIERTYTKDEILELYLNSINLAHGNVGVEAAARYYFDKSAAKLNLEEAALLAGIIRSPENYSPFKHPEVAKNRRNLVLRLMWEQGLITEKQYQTAIAKDLGVKPQQARSSVGAYFIDYLREYLTTEEGFTEEELLWGGYKIYTTLDLDFQQAAELTLKHLPRYSAAVQPEAALVTLDPSTGAILAMVGGRDYQTSPLNRSVKAHRQPGSAIKPFIYATALEHNFTAATILDDHPLEIPLENGTVWTPENNNGEYQGRITLRRALRESVNTIAVQLVQTLGIPTVAGQLEQMGIESLVREGKVNDLGYAPLALGGLTKGVTPLELAAAYTSFANQGQYCKPYPVVRITDYQGRTIKTFKPKPAREVITPQTAYIMTMLLKDVVDQGTGQRAKLPDGRPVAGKTGTTNDYTNAWFVGYTPEYLTTVWIGNDRQEEPMRYKEGVIGGGTAAAVWRDYMARITANLPVVAFAEPEGIVWAHVDAETGQAIPAWINKDSYLEVFAENRVPESASYKIWRWLTTWPKKITREKAPSE</sequence>
<evidence type="ECO:0000313" key="17">
    <source>
        <dbReference type="EMBL" id="MBA2133001.1"/>
    </source>
</evidence>
<evidence type="ECO:0000256" key="13">
    <source>
        <dbReference type="ARBA" id="ARBA00049902"/>
    </source>
</evidence>
<comment type="similarity">
    <text evidence="2">In the N-terminal section; belongs to the glycosyltransferase 51 family.</text>
</comment>
<evidence type="ECO:0000256" key="7">
    <source>
        <dbReference type="ARBA" id="ARBA00022801"/>
    </source>
</evidence>
<keyword evidence="14" id="KW-0472">Membrane</keyword>
<evidence type="ECO:0000256" key="5">
    <source>
        <dbReference type="ARBA" id="ARBA00022676"/>
    </source>
</evidence>
<evidence type="ECO:0000313" key="18">
    <source>
        <dbReference type="Proteomes" id="UP000657177"/>
    </source>
</evidence>
<dbReference type="GO" id="GO:0008658">
    <property type="term" value="F:penicillin binding"/>
    <property type="evidence" value="ECO:0007669"/>
    <property type="project" value="InterPro"/>
</dbReference>
<reference evidence="17" key="1">
    <citation type="submission" date="2020-06" db="EMBL/GenBank/DDBJ databases">
        <title>Novel chitinolytic bacterium.</title>
        <authorList>
            <person name="Ungkulpasvich U."/>
            <person name="Kosugi A."/>
            <person name="Uke A."/>
        </authorList>
    </citation>
    <scope>NUCLEOTIDE SEQUENCE</scope>
    <source>
        <strain evidence="17">UUS1-1</strain>
    </source>
</reference>
<dbReference type="InterPro" id="IPR036950">
    <property type="entry name" value="PBP_transglycosylase"/>
</dbReference>
<dbReference type="PANTHER" id="PTHR32282:SF33">
    <property type="entry name" value="PEPTIDOGLYCAN GLYCOSYLTRANSFERASE"/>
    <property type="match status" value="1"/>
</dbReference>
<dbReference type="GO" id="GO:0008360">
    <property type="term" value="P:regulation of cell shape"/>
    <property type="evidence" value="ECO:0007669"/>
    <property type="project" value="UniProtKB-KW"/>
</dbReference>
<dbReference type="InterPro" id="IPR001264">
    <property type="entry name" value="Glyco_trans_51"/>
</dbReference>
<evidence type="ECO:0000256" key="8">
    <source>
        <dbReference type="ARBA" id="ARBA00022960"/>
    </source>
</evidence>
<evidence type="ECO:0000256" key="6">
    <source>
        <dbReference type="ARBA" id="ARBA00022679"/>
    </source>
</evidence>
<organism evidence="17 18">
    <name type="scientific">Capillibacterium thermochitinicola</name>
    <dbReference type="NCBI Taxonomy" id="2699427"/>
    <lineage>
        <taxon>Bacteria</taxon>
        <taxon>Bacillati</taxon>
        <taxon>Bacillota</taxon>
        <taxon>Capillibacterium</taxon>
    </lineage>
</organism>
<evidence type="ECO:0000259" key="15">
    <source>
        <dbReference type="Pfam" id="PF00905"/>
    </source>
</evidence>
<dbReference type="InterPro" id="IPR012338">
    <property type="entry name" value="Beta-lactam/transpept-like"/>
</dbReference>
<comment type="catalytic activity">
    <reaction evidence="12">
        <text>Preferential cleavage: (Ac)2-L-Lys-D-Ala-|-D-Ala. Also transpeptidation of peptidyl-alanyl moieties that are N-acyl substituents of D-alanine.</text>
        <dbReference type="EC" id="3.4.16.4"/>
    </reaction>
</comment>
<gene>
    <name evidence="17" type="ORF">G5B42_05520</name>
</gene>
<dbReference type="EMBL" id="JAAKDE010000010">
    <property type="protein sequence ID" value="MBA2133001.1"/>
    <property type="molecule type" value="Genomic_DNA"/>
</dbReference>
<dbReference type="Pfam" id="PF00905">
    <property type="entry name" value="Transpeptidase"/>
    <property type="match status" value="1"/>
</dbReference>
<keyword evidence="3" id="KW-0121">Carboxypeptidase</keyword>
<dbReference type="GO" id="GO:0008955">
    <property type="term" value="F:peptidoglycan glycosyltransferase activity"/>
    <property type="evidence" value="ECO:0007669"/>
    <property type="project" value="UniProtKB-EC"/>
</dbReference>
<evidence type="ECO:0000256" key="11">
    <source>
        <dbReference type="ARBA" id="ARBA00023316"/>
    </source>
</evidence>
<keyword evidence="8" id="KW-0133">Cell shape</keyword>
<dbReference type="GO" id="GO:0071555">
    <property type="term" value="P:cell wall organization"/>
    <property type="evidence" value="ECO:0007669"/>
    <property type="project" value="UniProtKB-KW"/>
</dbReference>
<keyword evidence="11" id="KW-0961">Cell wall biogenesis/degradation</keyword>
<dbReference type="InterPro" id="IPR023346">
    <property type="entry name" value="Lysozyme-like_dom_sf"/>
</dbReference>
<evidence type="ECO:0000256" key="4">
    <source>
        <dbReference type="ARBA" id="ARBA00022670"/>
    </source>
</evidence>
<comment type="similarity">
    <text evidence="1">In the C-terminal section; belongs to the transpeptidase family.</text>
</comment>
<dbReference type="Proteomes" id="UP000657177">
    <property type="component" value="Unassembled WGS sequence"/>
</dbReference>
<evidence type="ECO:0000256" key="3">
    <source>
        <dbReference type="ARBA" id="ARBA00022645"/>
    </source>
</evidence>
<keyword evidence="6" id="KW-0808">Transferase</keyword>
<evidence type="ECO:0000256" key="9">
    <source>
        <dbReference type="ARBA" id="ARBA00022984"/>
    </source>
</evidence>
<evidence type="ECO:0000256" key="10">
    <source>
        <dbReference type="ARBA" id="ARBA00023268"/>
    </source>
</evidence>
<keyword evidence="10" id="KW-0511">Multifunctional enzyme</keyword>
<feature type="domain" description="Glycosyl transferase family 51" evidence="16">
    <location>
        <begin position="55"/>
        <end position="228"/>
    </location>
</feature>
<keyword evidence="18" id="KW-1185">Reference proteome</keyword>
<evidence type="ECO:0000256" key="14">
    <source>
        <dbReference type="SAM" id="Phobius"/>
    </source>
</evidence>
<accession>A0A8J6I038</accession>
<dbReference type="FunFam" id="1.10.3810.10:FF:000001">
    <property type="entry name" value="Penicillin-binding protein 1A"/>
    <property type="match status" value="1"/>
</dbReference>
<keyword evidence="5" id="KW-0328">Glycosyltransferase</keyword>
<evidence type="ECO:0000259" key="16">
    <source>
        <dbReference type="Pfam" id="PF00912"/>
    </source>
</evidence>
<dbReference type="NCBIfam" id="TIGR02074">
    <property type="entry name" value="PBP_1a_fam"/>
    <property type="match status" value="1"/>
</dbReference>
<keyword evidence="4" id="KW-0645">Protease</keyword>
<dbReference type="PANTHER" id="PTHR32282">
    <property type="entry name" value="BINDING PROTEIN TRANSPEPTIDASE, PUTATIVE-RELATED"/>
    <property type="match status" value="1"/>
</dbReference>
<dbReference type="GO" id="GO:0009252">
    <property type="term" value="P:peptidoglycan biosynthetic process"/>
    <property type="evidence" value="ECO:0007669"/>
    <property type="project" value="UniProtKB-KW"/>
</dbReference>
<dbReference type="Gene3D" id="3.40.710.10">
    <property type="entry name" value="DD-peptidase/beta-lactamase superfamily"/>
    <property type="match status" value="1"/>
</dbReference>
<dbReference type="InterPro" id="IPR001460">
    <property type="entry name" value="PCN-bd_Tpept"/>
</dbReference>
<name>A0A8J6I038_9FIRM</name>
<proteinExistence type="inferred from homology"/>
<dbReference type="GO" id="GO:0006508">
    <property type="term" value="P:proteolysis"/>
    <property type="evidence" value="ECO:0007669"/>
    <property type="project" value="UniProtKB-KW"/>
</dbReference>
<comment type="caution">
    <text evidence="17">The sequence shown here is derived from an EMBL/GenBank/DDBJ whole genome shotgun (WGS) entry which is preliminary data.</text>
</comment>
<protein>
    <submittedName>
        <fullName evidence="17">PBP1A family penicillin-binding protein</fullName>
    </submittedName>
</protein>
<keyword evidence="7" id="KW-0378">Hydrolase</keyword>
<evidence type="ECO:0000256" key="1">
    <source>
        <dbReference type="ARBA" id="ARBA00007090"/>
    </source>
</evidence>
<feature type="transmembrane region" description="Helical" evidence="14">
    <location>
        <begin position="12"/>
        <end position="32"/>
    </location>
</feature>
<dbReference type="AlphaFoldDB" id="A0A8J6I038"/>
<keyword evidence="14" id="KW-1133">Transmembrane helix</keyword>
<comment type="catalytic activity">
    <reaction evidence="13">
        <text>[GlcNAc-(1-&gt;4)-Mur2Ac(oyl-L-Ala-gamma-D-Glu-L-Lys-D-Ala-D-Ala)](n)-di-trans,octa-cis-undecaprenyl diphosphate + beta-D-GlcNAc-(1-&gt;4)-Mur2Ac(oyl-L-Ala-gamma-D-Glu-L-Lys-D-Ala-D-Ala)-di-trans,octa-cis-undecaprenyl diphosphate = [GlcNAc-(1-&gt;4)-Mur2Ac(oyl-L-Ala-gamma-D-Glu-L-Lys-D-Ala-D-Ala)](n+1)-di-trans,octa-cis-undecaprenyl diphosphate + di-trans,octa-cis-undecaprenyl diphosphate + H(+)</text>
        <dbReference type="Rhea" id="RHEA:23708"/>
        <dbReference type="Rhea" id="RHEA-COMP:9602"/>
        <dbReference type="Rhea" id="RHEA-COMP:9603"/>
        <dbReference type="ChEBI" id="CHEBI:15378"/>
        <dbReference type="ChEBI" id="CHEBI:58405"/>
        <dbReference type="ChEBI" id="CHEBI:60033"/>
        <dbReference type="ChEBI" id="CHEBI:78435"/>
        <dbReference type="EC" id="2.4.99.28"/>
    </reaction>
</comment>
<feature type="domain" description="Penicillin-binding protein transpeptidase" evidence="15">
    <location>
        <begin position="319"/>
        <end position="566"/>
    </location>
</feature>
<dbReference type="SUPFAM" id="SSF56601">
    <property type="entry name" value="beta-lactamase/transpeptidase-like"/>
    <property type="match status" value="1"/>
</dbReference>
<dbReference type="Pfam" id="PF00912">
    <property type="entry name" value="Transgly"/>
    <property type="match status" value="1"/>
</dbReference>
<keyword evidence="9" id="KW-0573">Peptidoglycan synthesis</keyword>
<dbReference type="InterPro" id="IPR050396">
    <property type="entry name" value="Glycosyltr_51/Transpeptidase"/>
</dbReference>
<dbReference type="Gene3D" id="1.10.3810.10">
    <property type="entry name" value="Biosynthetic peptidoglycan transglycosylase-like"/>
    <property type="match status" value="1"/>
</dbReference>
<keyword evidence="14" id="KW-0812">Transmembrane</keyword>
<dbReference type="RefSeq" id="WP_181339448.1">
    <property type="nucleotide sequence ID" value="NZ_JAAKDE010000010.1"/>
</dbReference>
<dbReference type="GO" id="GO:0009002">
    <property type="term" value="F:serine-type D-Ala-D-Ala carboxypeptidase activity"/>
    <property type="evidence" value="ECO:0007669"/>
    <property type="project" value="UniProtKB-EC"/>
</dbReference>
<evidence type="ECO:0000256" key="12">
    <source>
        <dbReference type="ARBA" id="ARBA00034000"/>
    </source>
</evidence>